<proteinExistence type="predicted"/>
<comment type="caution">
    <text evidence="1">The sequence shown here is derived from an EMBL/GenBank/DDBJ whole genome shotgun (WGS) entry which is preliminary data.</text>
</comment>
<gene>
    <name evidence="1" type="ORF">BV102_00245</name>
</gene>
<evidence type="ECO:0000313" key="2">
    <source>
        <dbReference type="Proteomes" id="UP000238532"/>
    </source>
</evidence>
<dbReference type="Proteomes" id="UP000238532">
    <property type="component" value="Unassembled WGS sequence"/>
</dbReference>
<dbReference type="RefSeq" id="WP_105881641.1">
    <property type="nucleotide sequence ID" value="NZ_CP135761.1"/>
</dbReference>
<dbReference type="AlphaFoldDB" id="A0A2S9RNP3"/>
<accession>A0A2S9RNP3</accession>
<reference evidence="1 2" key="1">
    <citation type="submission" date="2017-04" db="EMBL/GenBank/DDBJ databases">
        <title>Haemophilus influenzae in COPD genome sequencing project.</title>
        <authorList>
            <person name="Murphy T.F."/>
            <person name="Kong Y."/>
            <person name="Nadendla S."/>
            <person name="Tettelin H."/>
            <person name="Pettigrew M."/>
        </authorList>
    </citation>
    <scope>NUCLEOTIDE SEQUENCE [LARGE SCALE GENOMIC DNA]</scope>
    <source>
        <strain evidence="1 2">56P127H1</strain>
    </source>
</reference>
<dbReference type="EMBL" id="NEBY01000285">
    <property type="protein sequence ID" value="PRJ58967.1"/>
    <property type="molecule type" value="Genomic_DNA"/>
</dbReference>
<protein>
    <submittedName>
        <fullName evidence="1">Uncharacterized protein</fullName>
    </submittedName>
</protein>
<evidence type="ECO:0000313" key="1">
    <source>
        <dbReference type="EMBL" id="PRJ58967.1"/>
    </source>
</evidence>
<name>A0A2S9RNP3_HAEIF</name>
<sequence>MWKQQKLKLSPQAKITLQNAQKGIISPFSLSVSGTKLGVHNWSHGIKEKSNHYLSPENAVKALAAKLVDYADPNRPKGVQDVVVIMVTSSNIDQFIAELEKVRELLPEPIFKQALDYAKSSKNLQETKMIKTPTMASPSFSNSADITPASARTMQSILRNATSAAVAAQTKDPISAIEALKAAKKERDKANNEKVEKMLNTSANVYTFSVSDYLEVAETKIKLNVPTAGNVFTACVMFIGADLTNIKGMLQNAET</sequence>
<organism evidence="1 2">
    <name type="scientific">Haemophilus influenzae</name>
    <dbReference type="NCBI Taxonomy" id="727"/>
    <lineage>
        <taxon>Bacteria</taxon>
        <taxon>Pseudomonadati</taxon>
        <taxon>Pseudomonadota</taxon>
        <taxon>Gammaproteobacteria</taxon>
        <taxon>Pasteurellales</taxon>
        <taxon>Pasteurellaceae</taxon>
        <taxon>Haemophilus</taxon>
    </lineage>
</organism>